<keyword evidence="2 10" id="KW-0723">Serine/threonine-protein kinase</keyword>
<dbReference type="PROSITE" id="PS00108">
    <property type="entry name" value="PROTEIN_KINASE_ST"/>
    <property type="match status" value="1"/>
</dbReference>
<dbReference type="EMBL" id="JAKFHA010000014">
    <property type="protein sequence ID" value="MCF2530076.1"/>
    <property type="molecule type" value="Genomic_DNA"/>
</dbReference>
<dbReference type="GO" id="GO:0004674">
    <property type="term" value="F:protein serine/threonine kinase activity"/>
    <property type="evidence" value="ECO:0007669"/>
    <property type="project" value="UniProtKB-KW"/>
</dbReference>
<dbReference type="PANTHER" id="PTHR43289">
    <property type="entry name" value="MITOGEN-ACTIVATED PROTEIN KINASE KINASE KINASE 20-RELATED"/>
    <property type="match status" value="1"/>
</dbReference>
<dbReference type="EC" id="2.7.11.1" evidence="1"/>
<feature type="compositionally biased region" description="Low complexity" evidence="8">
    <location>
        <begin position="556"/>
        <end position="567"/>
    </location>
</feature>
<dbReference type="PANTHER" id="PTHR43289:SF6">
    <property type="entry name" value="SERINE_THREONINE-PROTEIN KINASE NEKL-3"/>
    <property type="match status" value="1"/>
</dbReference>
<evidence type="ECO:0000256" key="6">
    <source>
        <dbReference type="ARBA" id="ARBA00022840"/>
    </source>
</evidence>
<dbReference type="GO" id="GO:0005524">
    <property type="term" value="F:ATP binding"/>
    <property type="evidence" value="ECO:0007669"/>
    <property type="project" value="UniProtKB-UniRule"/>
</dbReference>
<dbReference type="InterPro" id="IPR000719">
    <property type="entry name" value="Prot_kinase_dom"/>
</dbReference>
<name>A0AA41Q3J2_9ACTN</name>
<dbReference type="RefSeq" id="WP_235054747.1">
    <property type="nucleotide sequence ID" value="NZ_JAKFHA010000014.1"/>
</dbReference>
<dbReference type="InterPro" id="IPR017441">
    <property type="entry name" value="Protein_kinase_ATP_BS"/>
</dbReference>
<feature type="region of interest" description="Disordered" evidence="8">
    <location>
        <begin position="372"/>
        <end position="422"/>
    </location>
</feature>
<keyword evidence="5 10" id="KW-0418">Kinase</keyword>
<evidence type="ECO:0000256" key="5">
    <source>
        <dbReference type="ARBA" id="ARBA00022777"/>
    </source>
</evidence>
<gene>
    <name evidence="10" type="ORF">LZ495_23035</name>
</gene>
<organism evidence="10 11">
    <name type="scientific">Yinghuangia soli</name>
    <dbReference type="NCBI Taxonomy" id="2908204"/>
    <lineage>
        <taxon>Bacteria</taxon>
        <taxon>Bacillati</taxon>
        <taxon>Actinomycetota</taxon>
        <taxon>Actinomycetes</taxon>
        <taxon>Kitasatosporales</taxon>
        <taxon>Streptomycetaceae</taxon>
        <taxon>Yinghuangia</taxon>
    </lineage>
</organism>
<evidence type="ECO:0000256" key="8">
    <source>
        <dbReference type="SAM" id="MobiDB-lite"/>
    </source>
</evidence>
<dbReference type="PROSITE" id="PS50011">
    <property type="entry name" value="PROTEIN_KINASE_DOM"/>
    <property type="match status" value="1"/>
</dbReference>
<dbReference type="Gene3D" id="3.30.200.20">
    <property type="entry name" value="Phosphorylase Kinase, domain 1"/>
    <property type="match status" value="1"/>
</dbReference>
<dbReference type="Pfam" id="PF00069">
    <property type="entry name" value="Pkinase"/>
    <property type="match status" value="1"/>
</dbReference>
<dbReference type="CDD" id="cd14014">
    <property type="entry name" value="STKc_PknB_like"/>
    <property type="match status" value="1"/>
</dbReference>
<evidence type="ECO:0000256" key="3">
    <source>
        <dbReference type="ARBA" id="ARBA00022679"/>
    </source>
</evidence>
<feature type="domain" description="Protein kinase" evidence="9">
    <location>
        <begin position="17"/>
        <end position="271"/>
    </location>
</feature>
<dbReference type="AlphaFoldDB" id="A0AA41Q3J2"/>
<feature type="binding site" evidence="7">
    <location>
        <position position="46"/>
    </location>
    <ligand>
        <name>ATP</name>
        <dbReference type="ChEBI" id="CHEBI:30616"/>
    </ligand>
</feature>
<accession>A0AA41Q3J2</accession>
<evidence type="ECO:0000259" key="9">
    <source>
        <dbReference type="PROSITE" id="PS50011"/>
    </source>
</evidence>
<dbReference type="InterPro" id="IPR011009">
    <property type="entry name" value="Kinase-like_dom_sf"/>
</dbReference>
<protein>
    <recommendedName>
        <fullName evidence="1">non-specific serine/threonine protein kinase</fullName>
        <ecNumber evidence="1">2.7.11.1</ecNumber>
    </recommendedName>
</protein>
<evidence type="ECO:0000256" key="1">
    <source>
        <dbReference type="ARBA" id="ARBA00012513"/>
    </source>
</evidence>
<comment type="caution">
    <text evidence="10">The sequence shown here is derived from an EMBL/GenBank/DDBJ whole genome shotgun (WGS) entry which is preliminary data.</text>
</comment>
<keyword evidence="4 7" id="KW-0547">Nucleotide-binding</keyword>
<feature type="region of interest" description="Disordered" evidence="8">
    <location>
        <begin position="457"/>
        <end position="567"/>
    </location>
</feature>
<keyword evidence="6 7" id="KW-0067">ATP-binding</keyword>
<feature type="region of interest" description="Disordered" evidence="8">
    <location>
        <begin position="313"/>
        <end position="333"/>
    </location>
</feature>
<dbReference type="InterPro" id="IPR008271">
    <property type="entry name" value="Ser/Thr_kinase_AS"/>
</dbReference>
<dbReference type="SMART" id="SM00220">
    <property type="entry name" value="S_TKc"/>
    <property type="match status" value="1"/>
</dbReference>
<evidence type="ECO:0000313" key="10">
    <source>
        <dbReference type="EMBL" id="MCF2530076.1"/>
    </source>
</evidence>
<evidence type="ECO:0000313" key="11">
    <source>
        <dbReference type="Proteomes" id="UP001165378"/>
    </source>
</evidence>
<proteinExistence type="predicted"/>
<evidence type="ECO:0000256" key="4">
    <source>
        <dbReference type="ARBA" id="ARBA00022741"/>
    </source>
</evidence>
<feature type="compositionally biased region" description="Low complexity" evidence="8">
    <location>
        <begin position="509"/>
        <end position="547"/>
    </location>
</feature>
<evidence type="ECO:0000256" key="2">
    <source>
        <dbReference type="ARBA" id="ARBA00022527"/>
    </source>
</evidence>
<dbReference type="SUPFAM" id="SSF56112">
    <property type="entry name" value="Protein kinase-like (PK-like)"/>
    <property type="match status" value="1"/>
</dbReference>
<keyword evidence="11" id="KW-1185">Reference proteome</keyword>
<reference evidence="10" key="1">
    <citation type="submission" date="2022-01" db="EMBL/GenBank/DDBJ databases">
        <title>Genome-Based Taxonomic Classification of the Phylum Actinobacteria.</title>
        <authorList>
            <person name="Gao Y."/>
        </authorList>
    </citation>
    <scope>NUCLEOTIDE SEQUENCE</scope>
    <source>
        <strain evidence="10">KLBMP 8922</strain>
    </source>
</reference>
<sequence>MTEASGGRESRLVNGRYRLGESLGRGGMGTVWLAVDELLRREVAVKEVRIPDDLDPAEQETRRERAMREARAAARVVHPNVVTIYDVVEDGGRPWIVMELVRARSLDDVIEHEGRLGPSEAAEIGIKVLSALRAARDADVLHRDVKPSNILIGSGGRVVLTDFGIATVLGSATLTATGMLIGSPEYLAPERVLGRRPGAASDLWSLGVTLYQAVEGRSPFARGGAIETLTAVLQDEPAATRYAGALGPAIAALMRKEPDDRPDEAETELLLGAALKGKQHGTGQALAAGGHASAETALATGAGAAALGIPAPPEPSSFGGQATVEDPRGPHGLTQGPGFARTAGEGAAAGALGAGAYGAAGESSGWVPVAHEQADETRTAGAGHPRNPDTPPPFPGPAMHGAEAPVGPGGTQRMTGEAFPPRQRSRSKYVLMGGLAAAAVAAAIWAIPAAMDKDGGGGGGTGNDSGNSAGATGDSSDAGVGGVLSPATDDSNGNAGAGGSETKDDSPATKKTSPTTRPTTTHRPTNTTTKPTTTAPTTTKPTTTKPPTTTPPSSGPVVVAPAAEVAG</sequence>
<dbReference type="Gene3D" id="1.10.510.10">
    <property type="entry name" value="Transferase(Phosphotransferase) domain 1"/>
    <property type="match status" value="1"/>
</dbReference>
<dbReference type="PROSITE" id="PS00107">
    <property type="entry name" value="PROTEIN_KINASE_ATP"/>
    <property type="match status" value="1"/>
</dbReference>
<evidence type="ECO:0000256" key="7">
    <source>
        <dbReference type="PROSITE-ProRule" id="PRU10141"/>
    </source>
</evidence>
<keyword evidence="3" id="KW-0808">Transferase</keyword>
<dbReference type="Proteomes" id="UP001165378">
    <property type="component" value="Unassembled WGS sequence"/>
</dbReference>